<dbReference type="InterPro" id="IPR000232">
    <property type="entry name" value="HSF_DNA-bd"/>
</dbReference>
<gene>
    <name evidence="10" type="ORF">CTOB1V02_LOCUS9575</name>
</gene>
<evidence type="ECO:0000256" key="1">
    <source>
        <dbReference type="ARBA" id="ARBA00004123"/>
    </source>
</evidence>
<feature type="region of interest" description="Disordered" evidence="9">
    <location>
        <begin position="219"/>
        <end position="246"/>
    </location>
</feature>
<dbReference type="InterPro" id="IPR036390">
    <property type="entry name" value="WH_DNA-bd_sf"/>
</dbReference>
<dbReference type="SMART" id="SM00415">
    <property type="entry name" value="HSF"/>
    <property type="match status" value="1"/>
</dbReference>
<dbReference type="GO" id="GO:0030692">
    <property type="term" value="C:Noc4p-Nop14p complex"/>
    <property type="evidence" value="ECO:0007669"/>
    <property type="project" value="TreeGrafter"/>
</dbReference>
<comment type="subcellular location">
    <subcellularLocation>
        <location evidence="1">Nucleus</location>
    </subcellularLocation>
</comment>
<dbReference type="GO" id="GO:0042254">
    <property type="term" value="P:ribosome biogenesis"/>
    <property type="evidence" value="ECO:0007669"/>
    <property type="project" value="InterPro"/>
</dbReference>
<evidence type="ECO:0000313" key="10">
    <source>
        <dbReference type="EMBL" id="CAD7231731.1"/>
    </source>
</evidence>
<feature type="compositionally biased region" description="Polar residues" evidence="9">
    <location>
        <begin position="504"/>
        <end position="516"/>
    </location>
</feature>
<dbReference type="GO" id="GO:0032040">
    <property type="term" value="C:small-subunit processome"/>
    <property type="evidence" value="ECO:0007669"/>
    <property type="project" value="TreeGrafter"/>
</dbReference>
<evidence type="ECO:0000256" key="5">
    <source>
        <dbReference type="ARBA" id="ARBA00023125"/>
    </source>
</evidence>
<evidence type="ECO:0000256" key="6">
    <source>
        <dbReference type="ARBA" id="ARBA00023163"/>
    </source>
</evidence>
<dbReference type="OrthoDB" id="10263185at2759"/>
<sequence length="1025" mass="114116">MANRKSPDMKREPSNRIPAFVDKLWALVDNRETNPLICWSPDGSSFIIKDPNIFSHELLPLYYKHNHMQSFVRMLNMYGFHKVTNSDSGSLSQVGQDEVEFRHPCFRRGMRELLAQIERKHAQTKGEAVTKPEVINKILDDVKKIKGKQTVLEQKMLDCFQENRDMFNEMALLRQRCKQQSIVINKVIQFFAGFVDEHGCHQHKRQHEDEVEQLALAENEDTVGERAEPSAKKVKTEPCEGKGLTPQGRSLVISDVTHDPLLSTTGVGGECALAIPQALPMRAISAPSVYQPSEDEDSLQDAPCVSSSGCNIFHTEEDYANMTRNIQNPPGERELIPSAVDELIQQAESKLKRDRGVMMITPQLKDLIEESCSSQEELFRQAEAAKLRAAQDNGSGSTASTSSNEREGSIQQLSTPPSGGGKIWMSDDLTPEVESIKKDLENLQGVISCDRRGLGSHHEPAKLKTLFDHNVQLHETFPEHAQSTTGKELPYESQCFIDILESDPSLSRPQATSSGDMSGENGLLCTGGKTLSNVVPDLSSEMNGMTNAGGEVPSSAGDESTSTLDTPTGVFRAAATMVLEQGFAPEDSGSNSTECLADQFLSELNDVSHLQKLLSVVTAIQDSPAELSDGILSLVRVFIQLLSTGLVKEIDIDQENIVSPEDAYLFHIKSCYVDTVNLLRGKLVTSAKGKQDKRLKIASVRALLELASREYPVQDATQVLYDYLVRCICSGGWDATKDMEDRNFSDTPTTQLPYLHSSRRHLSRVWLALLSSPQLTPSQARFLLPVVAEEVIPFLPNPMDLTGFFVNALNHGGITAMLSLQGLFTLMTKHHLDYPDFYAKLYSLLTPAALDPRRKMHRAKFFQLLGVFLSSTHLPLNLVAAFVKRLSRLSLTASPDALFLLLPFIGDILIRHRELEVLIHRQQAVPNLPEDPFDESAEDPYLSGALESSLWEVATMRRHVLPSIAALAEWVEQPLPRVEWDLRKRLKTTPQFLFDSEVSRVKNSEVPLNFRKPSSALQGLDKISW</sequence>
<evidence type="ECO:0000256" key="2">
    <source>
        <dbReference type="ARBA" id="ARBA00006403"/>
    </source>
</evidence>
<dbReference type="Pfam" id="PF03914">
    <property type="entry name" value="CBF"/>
    <property type="match status" value="1"/>
</dbReference>
<dbReference type="InterPro" id="IPR005612">
    <property type="entry name" value="CCAAT-binding_factor"/>
</dbReference>
<comment type="similarity">
    <text evidence="3">Belongs to the CBF/MAK21 family.</text>
</comment>
<feature type="region of interest" description="Disordered" evidence="9">
    <location>
        <begin position="541"/>
        <end position="563"/>
    </location>
</feature>
<dbReference type="FunFam" id="1.10.10.10:FF:000027">
    <property type="entry name" value="Heat shock transcription factor 1"/>
    <property type="match status" value="1"/>
</dbReference>
<dbReference type="Gene3D" id="1.10.10.10">
    <property type="entry name" value="Winged helix-like DNA-binding domain superfamily/Winged helix DNA-binding domain"/>
    <property type="match status" value="1"/>
</dbReference>
<dbReference type="EMBL" id="OB663820">
    <property type="protein sequence ID" value="CAD7231731.1"/>
    <property type="molecule type" value="Genomic_DNA"/>
</dbReference>
<dbReference type="SUPFAM" id="SSF46785">
    <property type="entry name" value="Winged helix' DNA-binding domain"/>
    <property type="match status" value="1"/>
</dbReference>
<feature type="compositionally biased region" description="Low complexity" evidence="9">
    <location>
        <begin position="393"/>
        <end position="403"/>
    </location>
</feature>
<keyword evidence="5" id="KW-0238">DNA-binding</keyword>
<dbReference type="GO" id="GO:0043565">
    <property type="term" value="F:sequence-specific DNA binding"/>
    <property type="evidence" value="ECO:0007669"/>
    <property type="project" value="InterPro"/>
</dbReference>
<dbReference type="GO" id="GO:0003700">
    <property type="term" value="F:DNA-binding transcription factor activity"/>
    <property type="evidence" value="ECO:0007669"/>
    <property type="project" value="InterPro"/>
</dbReference>
<feature type="compositionally biased region" description="Basic and acidic residues" evidence="9">
    <location>
        <begin position="223"/>
        <end position="240"/>
    </location>
</feature>
<evidence type="ECO:0000256" key="9">
    <source>
        <dbReference type="SAM" id="MobiDB-lite"/>
    </source>
</evidence>
<dbReference type="AlphaFoldDB" id="A0A7R8WMF9"/>
<evidence type="ECO:0000256" key="7">
    <source>
        <dbReference type="ARBA" id="ARBA00023242"/>
    </source>
</evidence>
<feature type="region of interest" description="Disordered" evidence="9">
    <location>
        <begin position="504"/>
        <end position="523"/>
    </location>
</feature>
<feature type="region of interest" description="Disordered" evidence="9">
    <location>
        <begin position="386"/>
        <end position="426"/>
    </location>
</feature>
<dbReference type="PANTHER" id="PTHR12455:SF0">
    <property type="entry name" value="NUCLEOLAR COMPLEX PROTEIN 4 HOMOLOG"/>
    <property type="match status" value="1"/>
</dbReference>
<proteinExistence type="inferred from homology"/>
<organism evidence="10">
    <name type="scientific">Cyprideis torosa</name>
    <dbReference type="NCBI Taxonomy" id="163714"/>
    <lineage>
        <taxon>Eukaryota</taxon>
        <taxon>Metazoa</taxon>
        <taxon>Ecdysozoa</taxon>
        <taxon>Arthropoda</taxon>
        <taxon>Crustacea</taxon>
        <taxon>Oligostraca</taxon>
        <taxon>Ostracoda</taxon>
        <taxon>Podocopa</taxon>
        <taxon>Podocopida</taxon>
        <taxon>Cytherocopina</taxon>
        <taxon>Cytheroidea</taxon>
        <taxon>Cytherideidae</taxon>
        <taxon>Cyprideis</taxon>
    </lineage>
</organism>
<evidence type="ECO:0000256" key="8">
    <source>
        <dbReference type="RuleBase" id="RU004020"/>
    </source>
</evidence>
<dbReference type="PANTHER" id="PTHR12455">
    <property type="entry name" value="NUCLEOLAR COMPLEX PROTEIN 4"/>
    <property type="match status" value="1"/>
</dbReference>
<reference evidence="10" key="1">
    <citation type="submission" date="2020-11" db="EMBL/GenBank/DDBJ databases">
        <authorList>
            <person name="Tran Van P."/>
        </authorList>
    </citation>
    <scope>NUCLEOTIDE SEQUENCE</scope>
</reference>
<keyword evidence="7" id="KW-0539">Nucleus</keyword>
<name>A0A7R8WMF9_9CRUS</name>
<dbReference type="Pfam" id="PF00447">
    <property type="entry name" value="HSF_DNA-bind"/>
    <property type="match status" value="1"/>
</dbReference>
<dbReference type="InterPro" id="IPR027193">
    <property type="entry name" value="Noc4"/>
</dbReference>
<keyword evidence="6" id="KW-0804">Transcription</keyword>
<accession>A0A7R8WMF9</accession>
<evidence type="ECO:0000256" key="3">
    <source>
        <dbReference type="ARBA" id="ARBA00007797"/>
    </source>
</evidence>
<comment type="similarity">
    <text evidence="2 8">Belongs to the HSF family.</text>
</comment>
<protein>
    <submittedName>
        <fullName evidence="10">Uncharacterized protein</fullName>
    </submittedName>
</protein>
<keyword evidence="4" id="KW-0805">Transcription regulation</keyword>
<dbReference type="InterPro" id="IPR036388">
    <property type="entry name" value="WH-like_DNA-bd_sf"/>
</dbReference>
<evidence type="ECO:0000256" key="4">
    <source>
        <dbReference type="ARBA" id="ARBA00023015"/>
    </source>
</evidence>
<dbReference type="PRINTS" id="PR00056">
    <property type="entry name" value="HSFDOMAIN"/>
</dbReference>